<dbReference type="Proteomes" id="UP000694920">
    <property type="component" value="Unplaced"/>
</dbReference>
<organism evidence="14 15">
    <name type="scientific">Cephus cinctus</name>
    <name type="common">Wheat stem sawfly</name>
    <dbReference type="NCBI Taxonomy" id="211228"/>
    <lineage>
        <taxon>Eukaryota</taxon>
        <taxon>Metazoa</taxon>
        <taxon>Ecdysozoa</taxon>
        <taxon>Arthropoda</taxon>
        <taxon>Hexapoda</taxon>
        <taxon>Insecta</taxon>
        <taxon>Pterygota</taxon>
        <taxon>Neoptera</taxon>
        <taxon>Endopterygota</taxon>
        <taxon>Hymenoptera</taxon>
        <taxon>Cephoidea</taxon>
        <taxon>Cephidae</taxon>
        <taxon>Cephus</taxon>
    </lineage>
</organism>
<name>A0AAJ7BPA0_CEPCN</name>
<evidence type="ECO:0000256" key="4">
    <source>
        <dbReference type="ARBA" id="ARBA00005254"/>
    </source>
</evidence>
<dbReference type="NCBIfam" id="NF004127">
    <property type="entry name" value="PRK05617.1"/>
    <property type="match status" value="1"/>
</dbReference>
<feature type="region of interest" description="Disordered" evidence="12">
    <location>
        <begin position="39"/>
        <end position="66"/>
    </location>
</feature>
<dbReference type="InterPro" id="IPR029045">
    <property type="entry name" value="ClpP/crotonase-like_dom_sf"/>
</dbReference>
<dbReference type="GO" id="GO:0005739">
    <property type="term" value="C:mitochondrion"/>
    <property type="evidence" value="ECO:0007669"/>
    <property type="project" value="UniProtKB-SubCell"/>
</dbReference>
<evidence type="ECO:0000313" key="15">
    <source>
        <dbReference type="RefSeq" id="XP_015590437.1"/>
    </source>
</evidence>
<dbReference type="Gene3D" id="3.90.226.10">
    <property type="entry name" value="2-enoyl-CoA Hydratase, Chain A, domain 1"/>
    <property type="match status" value="1"/>
</dbReference>
<comment type="similarity">
    <text evidence="4">Belongs to the enoyl-CoA hydratase/isomerase family.</text>
</comment>
<gene>
    <name evidence="15" type="primary">LOC107265467</name>
</gene>
<dbReference type="CTD" id="26275"/>
<comment type="pathway">
    <text evidence="3">Amino-acid degradation; L-valine degradation.</text>
</comment>
<dbReference type="SUPFAM" id="SSF52096">
    <property type="entry name" value="ClpP/crotonase"/>
    <property type="match status" value="1"/>
</dbReference>
<protein>
    <recommendedName>
        <fullName evidence="6">3-hydroxyisobutyryl-CoA hydrolase, mitochondrial</fullName>
        <ecNumber evidence="5">3.1.2.4</ecNumber>
    </recommendedName>
    <alternativeName>
        <fullName evidence="11">3-hydroxyisobutyryl-coenzyme A hydrolase</fullName>
    </alternativeName>
</protein>
<dbReference type="CDD" id="cd06558">
    <property type="entry name" value="crotonase-like"/>
    <property type="match status" value="1"/>
</dbReference>
<evidence type="ECO:0000256" key="2">
    <source>
        <dbReference type="ARBA" id="ARBA00004173"/>
    </source>
</evidence>
<evidence type="ECO:0000256" key="6">
    <source>
        <dbReference type="ARBA" id="ARBA00016714"/>
    </source>
</evidence>
<evidence type="ECO:0000256" key="12">
    <source>
        <dbReference type="SAM" id="MobiDB-lite"/>
    </source>
</evidence>
<evidence type="ECO:0000256" key="8">
    <source>
        <dbReference type="ARBA" id="ARBA00022801"/>
    </source>
</evidence>
<dbReference type="InterPro" id="IPR045004">
    <property type="entry name" value="ECH_dom"/>
</dbReference>
<evidence type="ECO:0000256" key="9">
    <source>
        <dbReference type="ARBA" id="ARBA00023128"/>
    </source>
</evidence>
<dbReference type="FunFam" id="3.90.226.10:FF:000026">
    <property type="entry name" value="3-hydroxyisobutyryl-CoA hydrolase, mitochondrial"/>
    <property type="match status" value="1"/>
</dbReference>
<dbReference type="GO" id="GO:0006574">
    <property type="term" value="P:L-valine catabolic process"/>
    <property type="evidence" value="ECO:0007669"/>
    <property type="project" value="TreeGrafter"/>
</dbReference>
<feature type="compositionally biased region" description="Pro residues" evidence="12">
    <location>
        <begin position="40"/>
        <end position="53"/>
    </location>
</feature>
<dbReference type="RefSeq" id="XP_015590437.1">
    <property type="nucleotide sequence ID" value="XM_015734951.2"/>
</dbReference>
<proteinExistence type="inferred from homology"/>
<evidence type="ECO:0000256" key="3">
    <source>
        <dbReference type="ARBA" id="ARBA00005109"/>
    </source>
</evidence>
<dbReference type="KEGG" id="ccin:107265467"/>
<evidence type="ECO:0000256" key="11">
    <source>
        <dbReference type="ARBA" id="ARBA00031181"/>
    </source>
</evidence>
<dbReference type="PANTHER" id="PTHR43176">
    <property type="entry name" value="3-HYDROXYISOBUTYRYL-COA HYDROLASE-RELATED"/>
    <property type="match status" value="1"/>
</dbReference>
<keyword evidence="8 15" id="KW-0378">Hydrolase</keyword>
<dbReference type="EC" id="3.1.2.4" evidence="5"/>
<keyword evidence="9" id="KW-0496">Mitochondrion</keyword>
<keyword evidence="7" id="KW-0101">Branched-chain amino acid catabolism</keyword>
<dbReference type="Pfam" id="PF16113">
    <property type="entry name" value="ECH_2"/>
    <property type="match status" value="1"/>
</dbReference>
<evidence type="ECO:0000313" key="14">
    <source>
        <dbReference type="Proteomes" id="UP000694920"/>
    </source>
</evidence>
<reference evidence="15" key="1">
    <citation type="submission" date="2025-08" db="UniProtKB">
        <authorList>
            <consortium name="RefSeq"/>
        </authorList>
    </citation>
    <scope>IDENTIFICATION</scope>
</reference>
<dbReference type="PANTHER" id="PTHR43176:SF3">
    <property type="entry name" value="3-HYDROXYISOBUTYRYL-COA HYDROLASE, MITOCHONDRIAL"/>
    <property type="match status" value="1"/>
</dbReference>
<comment type="catalytic activity">
    <reaction evidence="1">
        <text>3-hydroxy-2-methylpropanoyl-CoA + H2O = 3-hydroxy-2-methylpropanoate + CoA + H(+)</text>
        <dbReference type="Rhea" id="RHEA:20888"/>
        <dbReference type="ChEBI" id="CHEBI:11805"/>
        <dbReference type="ChEBI" id="CHEBI:15377"/>
        <dbReference type="ChEBI" id="CHEBI:15378"/>
        <dbReference type="ChEBI" id="CHEBI:57287"/>
        <dbReference type="ChEBI" id="CHEBI:57340"/>
        <dbReference type="EC" id="3.1.2.4"/>
    </reaction>
</comment>
<evidence type="ECO:0000259" key="13">
    <source>
        <dbReference type="Pfam" id="PF16113"/>
    </source>
</evidence>
<feature type="domain" description="Enoyl-CoA hydratase/isomerase" evidence="13">
    <location>
        <begin position="81"/>
        <end position="403"/>
    </location>
</feature>
<dbReference type="GeneID" id="107265467"/>
<dbReference type="AlphaFoldDB" id="A0AAJ7BPA0"/>
<dbReference type="GO" id="GO:0003860">
    <property type="term" value="F:3-hydroxyisobutyryl-CoA hydrolase activity"/>
    <property type="evidence" value="ECO:0007669"/>
    <property type="project" value="UniProtKB-EC"/>
</dbReference>
<comment type="subcellular location">
    <subcellularLocation>
        <location evidence="2">Mitochondrion</location>
    </subcellularLocation>
</comment>
<evidence type="ECO:0000256" key="1">
    <source>
        <dbReference type="ARBA" id="ARBA00001709"/>
    </source>
</evidence>
<keyword evidence="14" id="KW-1185">Reference proteome</keyword>
<sequence length="416" mass="45636">MIRSITSKLKPAGLTTRAIRKSTIMLSVHSSSGPIIEPILPQPQPVSVPPTEIPAPTKGNNKDAKSEAEDDVLFEDVADKGVFVLNRPKALNALNLSMVRKIYRVLKEWETSKKLVVVKGASGKAFCAGGDVKSLVLALNEPGGEAIGQEFFRAEYTMDHLIGTYKIPYVALIHGITMGGGVGISIHGKYRVATENTLFAMPETAIGLVPDVGASYFLPRLKGKLGLFLGLTGQRIKGVDVLLAGIATHYVPSERIEDLTKALLTTGNIDIDSTIKKFQPENLNQEFSLAPYLSKIDNYFSAPTVEEIVNRLEADGSDWAKDVLQLLNNMSPTALKMAKISYDKGSQLSLAECLKMEYRLMCSTLTKTSDFYEGVRALLIDKDKNPKWNPKTLQEVTDESIKQRLELLPTSKELQL</sequence>
<comment type="function">
    <text evidence="10">Hydrolyzes 3-hydroxyisobutyryl-CoA (HIBYL-CoA), a saline catabolite. Has high activity toward isobutyryl-CoA. Could be an isobutyryl-CoA dehydrogenase that functions in valine catabolism. Also hydrolyzes 3-hydroxypropanoyl-CoA.</text>
</comment>
<evidence type="ECO:0000256" key="10">
    <source>
        <dbReference type="ARBA" id="ARBA00024871"/>
    </source>
</evidence>
<evidence type="ECO:0000256" key="5">
    <source>
        <dbReference type="ARBA" id="ARBA00011915"/>
    </source>
</evidence>
<evidence type="ECO:0000256" key="7">
    <source>
        <dbReference type="ARBA" id="ARBA00022456"/>
    </source>
</evidence>
<accession>A0AAJ7BPA0</accession>
<dbReference type="InterPro" id="IPR032259">
    <property type="entry name" value="HIBYL-CoA-H"/>
</dbReference>